<keyword evidence="1" id="KW-0812">Transmembrane</keyword>
<evidence type="ECO:0000256" key="1">
    <source>
        <dbReference type="SAM" id="Phobius"/>
    </source>
</evidence>
<name>A0A517QL65_9PLAN</name>
<organism evidence="2 3">
    <name type="scientific">Thalassoglobus polymorphus</name>
    <dbReference type="NCBI Taxonomy" id="2527994"/>
    <lineage>
        <taxon>Bacteria</taxon>
        <taxon>Pseudomonadati</taxon>
        <taxon>Planctomycetota</taxon>
        <taxon>Planctomycetia</taxon>
        <taxon>Planctomycetales</taxon>
        <taxon>Planctomycetaceae</taxon>
        <taxon>Thalassoglobus</taxon>
    </lineage>
</organism>
<sequence>MNLADRSKLAAAGGIGGLLSSFLISKSGLQPSISTPLAVVLTALCVFIVASLPARNGDEKKH</sequence>
<keyword evidence="1" id="KW-1133">Transmembrane helix</keyword>
<keyword evidence="1" id="KW-0472">Membrane</keyword>
<protein>
    <submittedName>
        <fullName evidence="2">Uncharacterized protein</fullName>
    </submittedName>
</protein>
<evidence type="ECO:0000313" key="2">
    <source>
        <dbReference type="EMBL" id="QDT32378.1"/>
    </source>
</evidence>
<gene>
    <name evidence="2" type="ORF">Mal48_16240</name>
</gene>
<dbReference type="EMBL" id="CP036267">
    <property type="protein sequence ID" value="QDT32378.1"/>
    <property type="molecule type" value="Genomic_DNA"/>
</dbReference>
<accession>A0A517QL65</accession>
<dbReference type="AlphaFoldDB" id="A0A517QL65"/>
<evidence type="ECO:0000313" key="3">
    <source>
        <dbReference type="Proteomes" id="UP000315724"/>
    </source>
</evidence>
<dbReference type="Proteomes" id="UP000315724">
    <property type="component" value="Chromosome"/>
</dbReference>
<feature type="transmembrane region" description="Helical" evidence="1">
    <location>
        <begin position="33"/>
        <end position="52"/>
    </location>
</feature>
<dbReference type="KEGG" id="tpol:Mal48_16240"/>
<keyword evidence="3" id="KW-1185">Reference proteome</keyword>
<proteinExistence type="predicted"/>
<reference evidence="2 3" key="1">
    <citation type="submission" date="2019-02" db="EMBL/GenBank/DDBJ databases">
        <title>Deep-cultivation of Planctomycetes and their phenomic and genomic characterization uncovers novel biology.</title>
        <authorList>
            <person name="Wiegand S."/>
            <person name="Jogler M."/>
            <person name="Boedeker C."/>
            <person name="Pinto D."/>
            <person name="Vollmers J."/>
            <person name="Rivas-Marin E."/>
            <person name="Kohn T."/>
            <person name="Peeters S.H."/>
            <person name="Heuer A."/>
            <person name="Rast P."/>
            <person name="Oberbeckmann S."/>
            <person name="Bunk B."/>
            <person name="Jeske O."/>
            <person name="Meyerdierks A."/>
            <person name="Storesund J.E."/>
            <person name="Kallscheuer N."/>
            <person name="Luecker S."/>
            <person name="Lage O.M."/>
            <person name="Pohl T."/>
            <person name="Merkel B.J."/>
            <person name="Hornburger P."/>
            <person name="Mueller R.-W."/>
            <person name="Bruemmer F."/>
            <person name="Labrenz M."/>
            <person name="Spormann A.M."/>
            <person name="Op den Camp H."/>
            <person name="Overmann J."/>
            <person name="Amann R."/>
            <person name="Jetten M.S.M."/>
            <person name="Mascher T."/>
            <person name="Medema M.H."/>
            <person name="Devos D.P."/>
            <person name="Kaster A.-K."/>
            <person name="Ovreas L."/>
            <person name="Rohde M."/>
            <person name="Galperin M.Y."/>
            <person name="Jogler C."/>
        </authorList>
    </citation>
    <scope>NUCLEOTIDE SEQUENCE [LARGE SCALE GENOMIC DNA]</scope>
    <source>
        <strain evidence="2 3">Mal48</strain>
    </source>
</reference>